<comment type="caution">
    <text evidence="4">The sequence shown here is derived from an EMBL/GenBank/DDBJ whole genome shotgun (WGS) entry which is preliminary data.</text>
</comment>
<sequence>MTTQAMKTGIAGLALAVLVAVSQPSQAFWFWKTKDTYTETRYPIVLVHGMLGFDAILGVDYWYRITGELSRSGAEVYVAQVTALDSSEARGLELITQLENLKAITGAEGFNLIGHSHGGPTSRVAASLRPDLVKSVTSVGSPHKGSPVADVVLGVSEKPVAETVVTGVLNGLGTLINGLSSNPTDNGQDAMASLQALSLAGSAAFNQQYPEAIPADCGEGDYSVNGIRYYSWSGTEPFTNPLDVTDYALTLVALAIDEPNDGLVGRCSSHMGMVIRDDYKMNHLDEVNQVLGLHSLLDTDPVTVYRQHANRLKNAGL</sequence>
<dbReference type="EMBL" id="BAABFL010000070">
    <property type="protein sequence ID" value="GAA4648400.1"/>
    <property type="molecule type" value="Genomic_DNA"/>
</dbReference>
<dbReference type="SUPFAM" id="SSF53474">
    <property type="entry name" value="alpha/beta-Hydrolases"/>
    <property type="match status" value="1"/>
</dbReference>
<reference evidence="5" key="1">
    <citation type="journal article" date="2019" name="Int. J. Syst. Evol. Microbiol.">
        <title>The Global Catalogue of Microorganisms (GCM) 10K type strain sequencing project: providing services to taxonomists for standard genome sequencing and annotation.</title>
        <authorList>
            <consortium name="The Broad Institute Genomics Platform"/>
            <consortium name="The Broad Institute Genome Sequencing Center for Infectious Disease"/>
            <person name="Wu L."/>
            <person name="Ma J."/>
        </authorList>
    </citation>
    <scope>NUCLEOTIDE SEQUENCE [LARGE SCALE GENOMIC DNA]</scope>
    <source>
        <strain evidence="5">JCM 17805</strain>
    </source>
</reference>
<keyword evidence="1" id="KW-1133">Transmembrane helix</keyword>
<dbReference type="Pfam" id="PF00561">
    <property type="entry name" value="Abhydrolase_1"/>
    <property type="match status" value="1"/>
</dbReference>
<evidence type="ECO:0000259" key="3">
    <source>
        <dbReference type="Pfam" id="PF00561"/>
    </source>
</evidence>
<evidence type="ECO:0000313" key="4">
    <source>
        <dbReference type="EMBL" id="GAA4648400.1"/>
    </source>
</evidence>
<dbReference type="Proteomes" id="UP001500604">
    <property type="component" value="Unassembled WGS sequence"/>
</dbReference>
<dbReference type="InterPro" id="IPR000073">
    <property type="entry name" value="AB_hydrolase_1"/>
</dbReference>
<feature type="transmembrane region" description="Helical" evidence="1">
    <location>
        <begin position="43"/>
        <end position="63"/>
    </location>
</feature>
<keyword evidence="5" id="KW-1185">Reference proteome</keyword>
<feature type="domain" description="AB hydrolase-1" evidence="3">
    <location>
        <begin position="42"/>
        <end position="244"/>
    </location>
</feature>
<evidence type="ECO:0000256" key="1">
    <source>
        <dbReference type="SAM" id="Phobius"/>
    </source>
</evidence>
<name>A0ABP8UZ62_9GAMM</name>
<evidence type="ECO:0000313" key="5">
    <source>
        <dbReference type="Proteomes" id="UP001500604"/>
    </source>
</evidence>
<keyword evidence="1" id="KW-0472">Membrane</keyword>
<feature type="signal peptide" evidence="2">
    <location>
        <begin position="1"/>
        <end position="27"/>
    </location>
</feature>
<accession>A0ABP8UZ62</accession>
<keyword evidence="1" id="KW-0812">Transmembrane</keyword>
<protein>
    <submittedName>
        <fullName evidence="4">Triacylglycerol lipase</fullName>
    </submittedName>
</protein>
<organism evidence="4 5">
    <name type="scientific">Kistimonas scapharcae</name>
    <dbReference type="NCBI Taxonomy" id="1036133"/>
    <lineage>
        <taxon>Bacteria</taxon>
        <taxon>Pseudomonadati</taxon>
        <taxon>Pseudomonadota</taxon>
        <taxon>Gammaproteobacteria</taxon>
        <taxon>Oceanospirillales</taxon>
        <taxon>Endozoicomonadaceae</taxon>
        <taxon>Kistimonas</taxon>
    </lineage>
</organism>
<dbReference type="Gene3D" id="3.40.50.1820">
    <property type="entry name" value="alpha/beta hydrolase"/>
    <property type="match status" value="1"/>
</dbReference>
<gene>
    <name evidence="4" type="ORF">GCM10023116_06690</name>
</gene>
<dbReference type="InterPro" id="IPR029058">
    <property type="entry name" value="AB_hydrolase_fold"/>
</dbReference>
<proteinExistence type="predicted"/>
<dbReference type="RefSeq" id="WP_345194030.1">
    <property type="nucleotide sequence ID" value="NZ_BAABFL010000070.1"/>
</dbReference>
<feature type="chain" id="PRO_5046774762" evidence="2">
    <location>
        <begin position="28"/>
        <end position="317"/>
    </location>
</feature>
<evidence type="ECO:0000256" key="2">
    <source>
        <dbReference type="SAM" id="SignalP"/>
    </source>
</evidence>
<keyword evidence="2" id="KW-0732">Signal</keyword>